<feature type="domain" description="NAD-dependent epimerase/dehydratase" evidence="2">
    <location>
        <begin position="3"/>
        <end position="243"/>
    </location>
</feature>
<sequence length="322" mass="36272">MKILVSGCAGFIGSHLCEKLLSRGDKVIGVDIVNDYYDVRQKEVNLEILGEYEGFIFLKENIVDTKAIEIYRPEIVCHLASMAGVRYSIENPMIYCETNIKGQINLLEQCVKCDVKLFVYASSSSVYGLNDKVPFSEDDPINLPNSSYACSKQAMEIYANYYNRLYGISVVGLRFFTVYGPRGRPDMAPFMFMKNIIESKPIVKYGSGESYRDYTYIDDIVNGIVSVLEVYNDKKVCEIYNLGNNKPVSLNQFIEACENVVGKKAVIEEKDEQMGDVPKTYADISKAQRDLGYSPKISIDVGLKHLYQWLVGYNSNSISSSS</sequence>
<dbReference type="SUPFAM" id="SSF51735">
    <property type="entry name" value="NAD(P)-binding Rossmann-fold domains"/>
    <property type="match status" value="1"/>
</dbReference>
<organism evidence="3">
    <name type="scientific">Hyperionvirus sp</name>
    <dbReference type="NCBI Taxonomy" id="2487770"/>
    <lineage>
        <taxon>Viruses</taxon>
        <taxon>Varidnaviria</taxon>
        <taxon>Bamfordvirae</taxon>
        <taxon>Nucleocytoviricota</taxon>
        <taxon>Megaviricetes</taxon>
        <taxon>Imitervirales</taxon>
        <taxon>Mimiviridae</taxon>
        <taxon>Klosneuvirinae</taxon>
    </lineage>
</organism>
<name>A0A3G5AAN6_9VIRU</name>
<keyword evidence="1" id="KW-0520">NAD</keyword>
<dbReference type="EMBL" id="MK072403">
    <property type="protein sequence ID" value="AYV84288.1"/>
    <property type="molecule type" value="Genomic_DNA"/>
</dbReference>
<evidence type="ECO:0000259" key="2">
    <source>
        <dbReference type="Pfam" id="PF01370"/>
    </source>
</evidence>
<proteinExistence type="predicted"/>
<evidence type="ECO:0000256" key="1">
    <source>
        <dbReference type="ARBA" id="ARBA00023027"/>
    </source>
</evidence>
<reference evidence="3" key="1">
    <citation type="submission" date="2018-10" db="EMBL/GenBank/DDBJ databases">
        <title>Hidden diversity of soil giant viruses.</title>
        <authorList>
            <person name="Schulz F."/>
            <person name="Alteio L."/>
            <person name="Goudeau D."/>
            <person name="Ryan E.M."/>
            <person name="Malmstrom R.R."/>
            <person name="Blanchard J."/>
            <person name="Woyke T."/>
        </authorList>
    </citation>
    <scope>NUCLEOTIDE SEQUENCE</scope>
    <source>
        <strain evidence="3">HYV1</strain>
    </source>
</reference>
<dbReference type="Gene3D" id="3.40.50.720">
    <property type="entry name" value="NAD(P)-binding Rossmann-like Domain"/>
    <property type="match status" value="1"/>
</dbReference>
<dbReference type="PANTHER" id="PTHR43574">
    <property type="entry name" value="EPIMERASE-RELATED"/>
    <property type="match status" value="1"/>
</dbReference>
<protein>
    <recommendedName>
        <fullName evidence="2">NAD-dependent epimerase/dehydratase domain-containing protein</fullName>
    </recommendedName>
</protein>
<accession>A0A3G5AAN6</accession>
<dbReference type="InterPro" id="IPR036291">
    <property type="entry name" value="NAD(P)-bd_dom_sf"/>
</dbReference>
<dbReference type="Pfam" id="PF01370">
    <property type="entry name" value="Epimerase"/>
    <property type="match status" value="1"/>
</dbReference>
<dbReference type="InterPro" id="IPR001509">
    <property type="entry name" value="Epimerase_deHydtase"/>
</dbReference>
<gene>
    <name evidence="3" type="ORF">Hyperionvirus21_22</name>
</gene>
<evidence type="ECO:0000313" key="3">
    <source>
        <dbReference type="EMBL" id="AYV84288.1"/>
    </source>
</evidence>
<dbReference type="PRINTS" id="PR01713">
    <property type="entry name" value="NUCEPIMERASE"/>
</dbReference>